<proteinExistence type="predicted"/>
<dbReference type="EMBL" id="JAEHOC010000010">
    <property type="protein sequence ID" value="KAG2437800.1"/>
    <property type="molecule type" value="Genomic_DNA"/>
</dbReference>
<dbReference type="AlphaFoldDB" id="A0A835W3C8"/>
<gene>
    <name evidence="2" type="ORF">HXX76_005420</name>
</gene>
<feature type="chain" id="PRO_5032860224" description="Blue (type 1) copper domain-containing protein" evidence="1">
    <location>
        <begin position="24"/>
        <end position="191"/>
    </location>
</feature>
<sequence>MGRASSNVLGRLLAAAAVSLALAAFAARAAPAPVMQTWGPNPAPLTVDVPCGAPLTLNWDTGSDLMHNVVSIPAADCSQEGQILAGTSNKGTWTTTFPRPGTYYYKCSETSTGGAAAPSRVVLSWAFYSAPKTVNVPCNGTLQLTWSGTTWHNVVQVPAADCALDGPVLAASAPAGNWSHTFTQNGALYYK</sequence>
<evidence type="ECO:0000313" key="2">
    <source>
        <dbReference type="EMBL" id="KAG2437800.1"/>
    </source>
</evidence>
<organism evidence="2 3">
    <name type="scientific">Chlamydomonas incerta</name>
    <dbReference type="NCBI Taxonomy" id="51695"/>
    <lineage>
        <taxon>Eukaryota</taxon>
        <taxon>Viridiplantae</taxon>
        <taxon>Chlorophyta</taxon>
        <taxon>core chlorophytes</taxon>
        <taxon>Chlorophyceae</taxon>
        <taxon>CS clade</taxon>
        <taxon>Chlamydomonadales</taxon>
        <taxon>Chlamydomonadaceae</taxon>
        <taxon>Chlamydomonas</taxon>
    </lineage>
</organism>
<dbReference type="SUPFAM" id="SSF49503">
    <property type="entry name" value="Cupredoxins"/>
    <property type="match status" value="1"/>
</dbReference>
<keyword evidence="1" id="KW-0732">Signal</keyword>
<evidence type="ECO:0000256" key="1">
    <source>
        <dbReference type="SAM" id="SignalP"/>
    </source>
</evidence>
<name>A0A835W3C8_CHLIN</name>
<dbReference type="InterPro" id="IPR008972">
    <property type="entry name" value="Cupredoxin"/>
</dbReference>
<dbReference type="OrthoDB" id="10365800at2759"/>
<evidence type="ECO:0008006" key="4">
    <source>
        <dbReference type="Google" id="ProtNLM"/>
    </source>
</evidence>
<feature type="signal peptide" evidence="1">
    <location>
        <begin position="1"/>
        <end position="23"/>
    </location>
</feature>
<evidence type="ECO:0000313" key="3">
    <source>
        <dbReference type="Proteomes" id="UP000650467"/>
    </source>
</evidence>
<dbReference type="Proteomes" id="UP000650467">
    <property type="component" value="Unassembled WGS sequence"/>
</dbReference>
<comment type="caution">
    <text evidence="2">The sequence shown here is derived from an EMBL/GenBank/DDBJ whole genome shotgun (WGS) entry which is preliminary data.</text>
</comment>
<dbReference type="Gene3D" id="2.60.40.420">
    <property type="entry name" value="Cupredoxins - blue copper proteins"/>
    <property type="match status" value="1"/>
</dbReference>
<keyword evidence="3" id="KW-1185">Reference proteome</keyword>
<reference evidence="2" key="1">
    <citation type="journal article" date="2020" name="bioRxiv">
        <title>Comparative genomics of Chlamydomonas.</title>
        <authorList>
            <person name="Craig R.J."/>
            <person name="Hasan A.R."/>
            <person name="Ness R.W."/>
            <person name="Keightley P.D."/>
        </authorList>
    </citation>
    <scope>NUCLEOTIDE SEQUENCE</scope>
    <source>
        <strain evidence="2">SAG 7.73</strain>
    </source>
</reference>
<protein>
    <recommendedName>
        <fullName evidence="4">Blue (type 1) copper domain-containing protein</fullName>
    </recommendedName>
</protein>
<accession>A0A835W3C8</accession>